<protein>
    <submittedName>
        <fullName evidence="1">Uncharacterized protein</fullName>
    </submittedName>
</protein>
<proteinExistence type="predicted"/>
<evidence type="ECO:0000313" key="1">
    <source>
        <dbReference type="EMBL" id="KAH9528095.1"/>
    </source>
</evidence>
<sequence>MYFYCPCDGNVNVLGRKSLYENTIGKEKKKFEWIYLKLNLDSDSFHNVLQQQQQQQYIKTTK</sequence>
<accession>A0A922IBP8</accession>
<reference evidence="1" key="2">
    <citation type="journal article" date="2022" name="Res Sq">
        <title>Comparative Genomics Reveals Insights into the Divergent Evolution of Astigmatic Mites and Household Pest Adaptations.</title>
        <authorList>
            <person name="Xiong Q."/>
            <person name="Wan A.T.-Y."/>
            <person name="Liu X.-Y."/>
            <person name="Fung C.S.-H."/>
            <person name="Xiao X."/>
            <person name="Malainual N."/>
            <person name="Hou J."/>
            <person name="Wang L."/>
            <person name="Wang M."/>
            <person name="Yang K."/>
            <person name="Cui Y."/>
            <person name="Leung E."/>
            <person name="Nong W."/>
            <person name="Shin S.-K."/>
            <person name="Au S."/>
            <person name="Jeong K.Y."/>
            <person name="Chew F.T."/>
            <person name="Hui J."/>
            <person name="Leung T.F."/>
            <person name="Tungtrongchitr A."/>
            <person name="Zhong N."/>
            <person name="Liu Z."/>
            <person name="Tsui S."/>
        </authorList>
    </citation>
    <scope>NUCLEOTIDE SEQUENCE</scope>
    <source>
        <strain evidence="1">Derf</strain>
        <tissue evidence="1">Whole organism</tissue>
    </source>
</reference>
<reference evidence="1" key="1">
    <citation type="submission" date="2013-05" db="EMBL/GenBank/DDBJ databases">
        <authorList>
            <person name="Yim A.K.Y."/>
            <person name="Chan T.F."/>
            <person name="Ji K.M."/>
            <person name="Liu X.Y."/>
            <person name="Zhou J.W."/>
            <person name="Li R.Q."/>
            <person name="Yang K.Y."/>
            <person name="Li J."/>
            <person name="Li M."/>
            <person name="Law P.T.W."/>
            <person name="Wu Y.L."/>
            <person name="Cai Z.L."/>
            <person name="Qin H."/>
            <person name="Bao Y."/>
            <person name="Leung R.K.K."/>
            <person name="Ng P.K.S."/>
            <person name="Zou J."/>
            <person name="Zhong X.J."/>
            <person name="Ran P.X."/>
            <person name="Zhong N.S."/>
            <person name="Liu Z.G."/>
            <person name="Tsui S.K.W."/>
        </authorList>
    </citation>
    <scope>NUCLEOTIDE SEQUENCE</scope>
    <source>
        <strain evidence="1">Derf</strain>
        <tissue evidence="1">Whole organism</tissue>
    </source>
</reference>
<dbReference type="EMBL" id="ASGP02000001">
    <property type="protein sequence ID" value="KAH9528095.1"/>
    <property type="molecule type" value="Genomic_DNA"/>
</dbReference>
<comment type="caution">
    <text evidence="1">The sequence shown here is derived from an EMBL/GenBank/DDBJ whole genome shotgun (WGS) entry which is preliminary data.</text>
</comment>
<gene>
    <name evidence="1" type="ORF">DERF_002066</name>
</gene>
<name>A0A922IBP8_DERFA</name>
<keyword evidence="2" id="KW-1185">Reference proteome</keyword>
<organism evidence="1 2">
    <name type="scientific">Dermatophagoides farinae</name>
    <name type="common">American house dust mite</name>
    <dbReference type="NCBI Taxonomy" id="6954"/>
    <lineage>
        <taxon>Eukaryota</taxon>
        <taxon>Metazoa</taxon>
        <taxon>Ecdysozoa</taxon>
        <taxon>Arthropoda</taxon>
        <taxon>Chelicerata</taxon>
        <taxon>Arachnida</taxon>
        <taxon>Acari</taxon>
        <taxon>Acariformes</taxon>
        <taxon>Sarcoptiformes</taxon>
        <taxon>Astigmata</taxon>
        <taxon>Psoroptidia</taxon>
        <taxon>Analgoidea</taxon>
        <taxon>Pyroglyphidae</taxon>
        <taxon>Dermatophagoidinae</taxon>
        <taxon>Dermatophagoides</taxon>
    </lineage>
</organism>
<dbReference type="Proteomes" id="UP000790347">
    <property type="component" value="Unassembled WGS sequence"/>
</dbReference>
<dbReference type="AlphaFoldDB" id="A0A922IBP8"/>
<evidence type="ECO:0000313" key="2">
    <source>
        <dbReference type="Proteomes" id="UP000790347"/>
    </source>
</evidence>